<dbReference type="OrthoDB" id="2997393at2759"/>
<keyword evidence="3" id="KW-0732">Signal</keyword>
<evidence type="ECO:0008006" key="6">
    <source>
        <dbReference type="Google" id="ProtNLM"/>
    </source>
</evidence>
<dbReference type="InterPro" id="IPR005198">
    <property type="entry name" value="Glyco_hydro_76"/>
</dbReference>
<gene>
    <name evidence="4" type="ORF">ARMOST_20896</name>
</gene>
<dbReference type="PANTHER" id="PTHR47791:SF3">
    <property type="entry name" value="MEIOTICALLY UP-REGULATED GENE 191 PROTEIN"/>
    <property type="match status" value="1"/>
</dbReference>
<feature type="region of interest" description="Disordered" evidence="1">
    <location>
        <begin position="393"/>
        <end position="422"/>
    </location>
</feature>
<dbReference type="OMA" id="NPSNTVM"/>
<feature type="chain" id="PRO_5012583212" description="Glycoside hydrolase family 76 protein" evidence="3">
    <location>
        <begin position="21"/>
        <end position="584"/>
    </location>
</feature>
<dbReference type="PANTHER" id="PTHR47791">
    <property type="entry name" value="MEIOTICALLY UP-REGULATED GENE 191 PROTEIN"/>
    <property type="match status" value="1"/>
</dbReference>
<keyword evidence="2" id="KW-1133">Transmembrane helix</keyword>
<name>A0A284S8Q0_ARMOS</name>
<protein>
    <recommendedName>
        <fullName evidence="6">Glycoside hydrolase family 76 protein</fullName>
    </recommendedName>
</protein>
<feature type="region of interest" description="Disordered" evidence="1">
    <location>
        <begin position="564"/>
        <end position="584"/>
    </location>
</feature>
<dbReference type="Proteomes" id="UP000219338">
    <property type="component" value="Unassembled WGS sequence"/>
</dbReference>
<dbReference type="InterPro" id="IPR008928">
    <property type="entry name" value="6-hairpin_glycosidase_sf"/>
</dbReference>
<dbReference type="SUPFAM" id="SSF48208">
    <property type="entry name" value="Six-hairpin glycosidases"/>
    <property type="match status" value="1"/>
</dbReference>
<dbReference type="Pfam" id="PF03663">
    <property type="entry name" value="Glyco_hydro_76"/>
    <property type="match status" value="1"/>
</dbReference>
<dbReference type="GO" id="GO:0005975">
    <property type="term" value="P:carbohydrate metabolic process"/>
    <property type="evidence" value="ECO:0007669"/>
    <property type="project" value="InterPro"/>
</dbReference>
<evidence type="ECO:0000256" key="3">
    <source>
        <dbReference type="SAM" id="SignalP"/>
    </source>
</evidence>
<evidence type="ECO:0000256" key="2">
    <source>
        <dbReference type="SAM" id="Phobius"/>
    </source>
</evidence>
<feature type="signal peptide" evidence="3">
    <location>
        <begin position="1"/>
        <end position="20"/>
    </location>
</feature>
<dbReference type="AlphaFoldDB" id="A0A284S8Q0"/>
<dbReference type="STRING" id="47428.A0A284S8Q0"/>
<keyword evidence="2" id="KW-0472">Membrane</keyword>
<proteinExistence type="predicted"/>
<feature type="compositionally biased region" description="Low complexity" evidence="1">
    <location>
        <begin position="503"/>
        <end position="515"/>
    </location>
</feature>
<reference evidence="5" key="1">
    <citation type="journal article" date="2017" name="Nat. Ecol. Evol.">
        <title>Genome expansion and lineage-specific genetic innovations in the forest pathogenic fungi Armillaria.</title>
        <authorList>
            <person name="Sipos G."/>
            <person name="Prasanna A.N."/>
            <person name="Walter M.C."/>
            <person name="O'Connor E."/>
            <person name="Balint B."/>
            <person name="Krizsan K."/>
            <person name="Kiss B."/>
            <person name="Hess J."/>
            <person name="Varga T."/>
            <person name="Slot J."/>
            <person name="Riley R."/>
            <person name="Boka B."/>
            <person name="Rigling D."/>
            <person name="Barry K."/>
            <person name="Lee J."/>
            <person name="Mihaltcheva S."/>
            <person name="LaButti K."/>
            <person name="Lipzen A."/>
            <person name="Waldron R."/>
            <person name="Moloney N.M."/>
            <person name="Sperisen C."/>
            <person name="Kredics L."/>
            <person name="Vagvoelgyi C."/>
            <person name="Patrignani A."/>
            <person name="Fitzpatrick D."/>
            <person name="Nagy I."/>
            <person name="Doyle S."/>
            <person name="Anderson J.B."/>
            <person name="Grigoriev I.V."/>
            <person name="Gueldener U."/>
            <person name="Muensterkoetter M."/>
            <person name="Nagy L.G."/>
        </authorList>
    </citation>
    <scope>NUCLEOTIDE SEQUENCE [LARGE SCALE GENOMIC DNA]</scope>
    <source>
        <strain evidence="5">C18/9</strain>
    </source>
</reference>
<keyword evidence="2" id="KW-0812">Transmembrane</keyword>
<feature type="transmembrane region" description="Helical" evidence="2">
    <location>
        <begin position="431"/>
        <end position="453"/>
    </location>
</feature>
<organism evidence="4 5">
    <name type="scientific">Armillaria ostoyae</name>
    <name type="common">Armillaria root rot fungus</name>
    <dbReference type="NCBI Taxonomy" id="47428"/>
    <lineage>
        <taxon>Eukaryota</taxon>
        <taxon>Fungi</taxon>
        <taxon>Dikarya</taxon>
        <taxon>Basidiomycota</taxon>
        <taxon>Agaricomycotina</taxon>
        <taxon>Agaricomycetes</taxon>
        <taxon>Agaricomycetidae</taxon>
        <taxon>Agaricales</taxon>
        <taxon>Marasmiineae</taxon>
        <taxon>Physalacriaceae</taxon>
        <taxon>Armillaria</taxon>
    </lineage>
</organism>
<dbReference type="EMBL" id="FUEG01000043">
    <property type="protein sequence ID" value="SJL17346.1"/>
    <property type="molecule type" value="Genomic_DNA"/>
</dbReference>
<feature type="region of interest" description="Disordered" evidence="1">
    <location>
        <begin position="485"/>
        <end position="520"/>
    </location>
</feature>
<dbReference type="Gene3D" id="1.50.10.20">
    <property type="match status" value="1"/>
</dbReference>
<evidence type="ECO:0000313" key="4">
    <source>
        <dbReference type="EMBL" id="SJL17346.1"/>
    </source>
</evidence>
<dbReference type="InterPro" id="IPR053169">
    <property type="entry name" value="MUG_Protein"/>
</dbReference>
<accession>A0A284S8Q0</accession>
<feature type="compositionally biased region" description="Polar residues" evidence="1">
    <location>
        <begin position="395"/>
        <end position="406"/>
    </location>
</feature>
<sequence length="584" mass="63170">MLPFILVWMLLVHFISLGGAQDLIPSTLWKNPNITSSKDDRIRIASAALDKAVSMLQLNGQFNDSTYDIPGRLYAQMAEFDRLTNGTKYKQTLKQCFVLAESISPDFLTTSSIADGLNYGYAAARAYTTYQHPNFLNLAVTSWTTARRYTISQEQAVSGTIDVKQSELSPSCQGTTLIGGTYFSTDPTDAYLYSMASGFFLVVSALLAEATSNQTYLDAAIESANFIQSHLLNPSNTVMAFLSSNVSQYCTMDTSAFSTNTGIFVEGLVILADITRNTSTEALLRSIIIAVITNTSWQGLDGILTVNSDGGHYIVRALAALYERNTTSSNLREYIKEYIGVQYNAVIEKATLGGSNIYGIPWTGPLSTAFSGGNQTVAVSTLLGGIQLLDDQPSLKPSDSPTSNGIPASGRPIASATTSSQLLPKHNPTGAIVGGVIGGLAGLVVTVACVLLCRRQRRQRNHTPLADERSPQILTPFVATTIREAISQEPPLNQGKMARYPVSASRGESSTSSGADADVRRVDGQVLTLLGATISPPNPIDNQRREEVPTEELLRMLNQRRLLPGRWDGQDEEPPPEYHEGQAM</sequence>
<keyword evidence="5" id="KW-1185">Reference proteome</keyword>
<evidence type="ECO:0000313" key="5">
    <source>
        <dbReference type="Proteomes" id="UP000219338"/>
    </source>
</evidence>
<evidence type="ECO:0000256" key="1">
    <source>
        <dbReference type="SAM" id="MobiDB-lite"/>
    </source>
</evidence>